<reference evidence="2" key="1">
    <citation type="submission" date="2024-04" db="EMBL/GenBank/DDBJ databases">
        <title>Salinicola lusitanus LLJ914,a marine bacterium isolated from the Okinawa Trough.</title>
        <authorList>
            <person name="Li J."/>
        </authorList>
    </citation>
    <scope>NUCLEOTIDE SEQUENCE [LARGE SCALE GENOMIC DNA]</scope>
</reference>
<evidence type="ECO:0000313" key="1">
    <source>
        <dbReference type="EMBL" id="KAK7879451.1"/>
    </source>
</evidence>
<dbReference type="Proteomes" id="UP001460270">
    <property type="component" value="Unassembled WGS sequence"/>
</dbReference>
<dbReference type="AlphaFoldDB" id="A0AAW0MJJ7"/>
<name>A0AAW0MJJ7_9GOBI</name>
<keyword evidence="2" id="KW-1185">Reference proteome</keyword>
<comment type="caution">
    <text evidence="1">The sequence shown here is derived from an EMBL/GenBank/DDBJ whole genome shotgun (WGS) entry which is preliminary data.</text>
</comment>
<evidence type="ECO:0000313" key="2">
    <source>
        <dbReference type="Proteomes" id="UP001460270"/>
    </source>
</evidence>
<proteinExistence type="predicted"/>
<organism evidence="1 2">
    <name type="scientific">Mugilogobius chulae</name>
    <name type="common">yellowstripe goby</name>
    <dbReference type="NCBI Taxonomy" id="88201"/>
    <lineage>
        <taxon>Eukaryota</taxon>
        <taxon>Metazoa</taxon>
        <taxon>Chordata</taxon>
        <taxon>Craniata</taxon>
        <taxon>Vertebrata</taxon>
        <taxon>Euteleostomi</taxon>
        <taxon>Actinopterygii</taxon>
        <taxon>Neopterygii</taxon>
        <taxon>Teleostei</taxon>
        <taxon>Neoteleostei</taxon>
        <taxon>Acanthomorphata</taxon>
        <taxon>Gobiaria</taxon>
        <taxon>Gobiiformes</taxon>
        <taxon>Gobioidei</taxon>
        <taxon>Gobiidae</taxon>
        <taxon>Gobionellinae</taxon>
        <taxon>Mugilogobius</taxon>
    </lineage>
</organism>
<gene>
    <name evidence="1" type="ORF">WMY93_033839</name>
</gene>
<dbReference type="EMBL" id="JBBPFD010000268">
    <property type="protein sequence ID" value="KAK7879451.1"/>
    <property type="molecule type" value="Genomic_DNA"/>
</dbReference>
<protein>
    <submittedName>
        <fullName evidence="1">Uncharacterized protein</fullName>
    </submittedName>
</protein>
<accession>A0AAW0MJJ7</accession>
<sequence>MGAAGAQGTETLEEQLLSFVKLQLKTFCRILSSDPEPDQEPYQDHRSQAVLTLVLDFLKSMGHEQLADVLQTSKSDTAERVGWKWKMFSEIHNKYT</sequence>